<proteinExistence type="inferred from homology"/>
<dbReference type="GO" id="GO:0016829">
    <property type="term" value="F:lyase activity"/>
    <property type="evidence" value="ECO:0007669"/>
    <property type="project" value="UniProtKB-KW"/>
</dbReference>
<feature type="domain" description="Transglycosylase SLT" evidence="3">
    <location>
        <begin position="125"/>
        <end position="221"/>
    </location>
</feature>
<evidence type="ECO:0000256" key="2">
    <source>
        <dbReference type="ARBA" id="ARBA00009387"/>
    </source>
</evidence>
<dbReference type="RefSeq" id="WP_311761763.1">
    <property type="nucleotide sequence ID" value="NZ_JAVRQI010000030.1"/>
</dbReference>
<comment type="similarity">
    <text evidence="2">Belongs to the virb1 family.</text>
</comment>
<dbReference type="CDD" id="cd00254">
    <property type="entry name" value="LT-like"/>
    <property type="match status" value="1"/>
</dbReference>
<dbReference type="PANTHER" id="PTHR37423:SF2">
    <property type="entry name" value="MEMBRANE-BOUND LYTIC MUREIN TRANSGLYCOSYLASE C"/>
    <property type="match status" value="1"/>
</dbReference>
<accession>A0ABU3EKB6</accession>
<comment type="similarity">
    <text evidence="1">Belongs to the transglycosylase Slt family.</text>
</comment>
<evidence type="ECO:0000313" key="5">
    <source>
        <dbReference type="Proteomes" id="UP001251085"/>
    </source>
</evidence>
<organism evidence="4 5">
    <name type="scientific">Paracoccus broussonetiae</name>
    <dbReference type="NCBI Taxonomy" id="3075834"/>
    <lineage>
        <taxon>Bacteria</taxon>
        <taxon>Pseudomonadati</taxon>
        <taxon>Pseudomonadota</taxon>
        <taxon>Alphaproteobacteria</taxon>
        <taxon>Rhodobacterales</taxon>
        <taxon>Paracoccaceae</taxon>
        <taxon>Paracoccus</taxon>
    </lineage>
</organism>
<evidence type="ECO:0000259" key="3">
    <source>
        <dbReference type="Pfam" id="PF01464"/>
    </source>
</evidence>
<evidence type="ECO:0000256" key="1">
    <source>
        <dbReference type="ARBA" id="ARBA00007734"/>
    </source>
</evidence>
<keyword evidence="5" id="KW-1185">Reference proteome</keyword>
<dbReference type="InterPro" id="IPR023346">
    <property type="entry name" value="Lysozyme-like_dom_sf"/>
</dbReference>
<dbReference type="InterPro" id="IPR008258">
    <property type="entry name" value="Transglycosylase_SLT_dom_1"/>
</dbReference>
<evidence type="ECO:0000313" key="4">
    <source>
        <dbReference type="EMBL" id="MDT1064683.1"/>
    </source>
</evidence>
<name>A0ABU3EKB6_9RHOB</name>
<dbReference type="Pfam" id="PF01464">
    <property type="entry name" value="SLT"/>
    <property type="match status" value="1"/>
</dbReference>
<dbReference type="Proteomes" id="UP001251085">
    <property type="component" value="Unassembled WGS sequence"/>
</dbReference>
<reference evidence="5" key="1">
    <citation type="submission" date="2023-07" db="EMBL/GenBank/DDBJ databases">
        <title>Characterization of two Paracoccaceae strains isolated from Phycosphere and proposal of Xinfangfangia lacusdiani sp. nov.</title>
        <authorList>
            <person name="Deng Y."/>
            <person name="Zhang Y.Q."/>
        </authorList>
    </citation>
    <scope>NUCLEOTIDE SEQUENCE [LARGE SCALE GENOMIC DNA]</scope>
    <source>
        <strain evidence="5">CPCC 101403</strain>
    </source>
</reference>
<dbReference type="EC" id="4.2.2.n1" evidence="4"/>
<protein>
    <submittedName>
        <fullName evidence="4">Lytic transglycosylase domain-containing protein</fullName>
        <ecNumber evidence="4">4.2.2.n1</ecNumber>
    </submittedName>
</protein>
<dbReference type="SUPFAM" id="SSF53955">
    <property type="entry name" value="Lysozyme-like"/>
    <property type="match status" value="1"/>
</dbReference>
<dbReference type="Gene3D" id="1.10.530.10">
    <property type="match status" value="1"/>
</dbReference>
<dbReference type="EMBL" id="JAVRQI010000030">
    <property type="protein sequence ID" value="MDT1064683.1"/>
    <property type="molecule type" value="Genomic_DNA"/>
</dbReference>
<gene>
    <name evidence="4" type="ORF">RM190_22700</name>
</gene>
<dbReference type="PANTHER" id="PTHR37423">
    <property type="entry name" value="SOLUBLE LYTIC MUREIN TRANSGLYCOSYLASE-RELATED"/>
    <property type="match status" value="1"/>
</dbReference>
<keyword evidence="4" id="KW-0456">Lyase</keyword>
<comment type="caution">
    <text evidence="4">The sequence shown here is derived from an EMBL/GenBank/DDBJ whole genome shotgun (WGS) entry which is preliminary data.</text>
</comment>
<sequence length="243" mass="26337">MSGSGSHFPTKSWGWRLCISLALIPWIFLPFPATAEVIRFNGTAGAAGIDAGSSVLRYDARGKQIVPTAAADVVAIEDTALGNALREHALRERIIPVAREVIASPDILLGIDRTAARYRNHPALQAAGLTSAQWHALFRSMIWQESRFDPVALSPKGAMGLAQLMPGTARILGVDPSDPVQNLDGGARYLLAQMQRFRSPVLALAAYNAGPDAVRKYGGIPPYPETRNYVLRILAERDRLMAQ</sequence>